<dbReference type="GO" id="GO:0020037">
    <property type="term" value="F:heme binding"/>
    <property type="evidence" value="ECO:0007669"/>
    <property type="project" value="InterPro"/>
</dbReference>
<evidence type="ECO:0000256" key="7">
    <source>
        <dbReference type="ARBA" id="ARBA00022679"/>
    </source>
</evidence>
<dbReference type="InterPro" id="IPR014719">
    <property type="entry name" value="Ribosomal_bL12_C/ClpS-like"/>
</dbReference>
<dbReference type="PANTHER" id="PTHR21497">
    <property type="entry name" value="UBIQUITIN LIGASE E3 ALPHA-RELATED"/>
    <property type="match status" value="1"/>
</dbReference>
<dbReference type="InterPro" id="IPR044046">
    <property type="entry name" value="E3_ligase_UBR-like_C"/>
</dbReference>
<dbReference type="PANTHER" id="PTHR21497:SF24">
    <property type="entry name" value="E3 UBIQUITIN-PROTEIN LIGASE UBR1"/>
    <property type="match status" value="1"/>
</dbReference>
<comment type="similarity">
    <text evidence="21 23">Belongs to the E3 ubiquitin-protein ligase UBR1-like family.</text>
</comment>
<dbReference type="PROSITE" id="PS50255">
    <property type="entry name" value="CYTOCHROME_B5_2"/>
    <property type="match status" value="1"/>
</dbReference>
<dbReference type="GO" id="GO:0008270">
    <property type="term" value="F:zinc ion binding"/>
    <property type="evidence" value="ECO:0007669"/>
    <property type="project" value="UniProtKB-UniRule"/>
</dbReference>
<dbReference type="UniPathway" id="UPA00143"/>
<dbReference type="PROSITE" id="PS51157">
    <property type="entry name" value="ZF_UBR"/>
    <property type="match status" value="1"/>
</dbReference>
<proteinExistence type="inferred from homology"/>
<evidence type="ECO:0000256" key="4">
    <source>
        <dbReference type="ARBA" id="ARBA00009295"/>
    </source>
</evidence>
<comment type="function">
    <text evidence="23">Ubiquitin ligase protein which is a component of the N-end rule pathway. Recognizes and binds to proteins bearing specific N-terminal residues that are destabilizing according to the N-end rule, leading to their ubiquitination and subsequent degradation.</text>
</comment>
<evidence type="ECO:0000256" key="11">
    <source>
        <dbReference type="ARBA" id="ARBA00022786"/>
    </source>
</evidence>
<evidence type="ECO:0000256" key="16">
    <source>
        <dbReference type="ARBA" id="ARBA00023004"/>
    </source>
</evidence>
<feature type="domain" description="UBR-type" evidence="28">
    <location>
        <begin position="715"/>
        <end position="787"/>
    </location>
</feature>
<dbReference type="EC" id="2.3.2.27" evidence="23"/>
<dbReference type="GO" id="GO:0006633">
    <property type="term" value="P:fatty acid biosynthetic process"/>
    <property type="evidence" value="ECO:0007669"/>
    <property type="project" value="UniProtKB-KW"/>
</dbReference>
<evidence type="ECO:0000256" key="12">
    <source>
        <dbReference type="ARBA" id="ARBA00022832"/>
    </source>
</evidence>
<feature type="region of interest" description="Disordered" evidence="25">
    <location>
        <begin position="1105"/>
        <end position="1134"/>
    </location>
</feature>
<keyword evidence="16" id="KW-0408">Iron</keyword>
<evidence type="ECO:0000256" key="26">
    <source>
        <dbReference type="SAM" id="Phobius"/>
    </source>
</evidence>
<evidence type="ECO:0000256" key="21">
    <source>
        <dbReference type="ARBA" id="ARBA00046341"/>
    </source>
</evidence>
<keyword evidence="12" id="KW-0276">Fatty acid metabolism</keyword>
<evidence type="ECO:0000256" key="8">
    <source>
        <dbReference type="ARBA" id="ARBA00022692"/>
    </source>
</evidence>
<dbReference type="Pfam" id="PF22960">
    <property type="entry name" value="WHD_UBR1"/>
    <property type="match status" value="1"/>
</dbReference>
<organism evidence="29 30">
    <name type="scientific">Bifiguratus adelaidae</name>
    <dbReference type="NCBI Taxonomy" id="1938954"/>
    <lineage>
        <taxon>Eukaryota</taxon>
        <taxon>Fungi</taxon>
        <taxon>Fungi incertae sedis</taxon>
        <taxon>Mucoromycota</taxon>
        <taxon>Mucoromycotina</taxon>
        <taxon>Endogonomycetes</taxon>
        <taxon>Endogonales</taxon>
        <taxon>Endogonales incertae sedis</taxon>
        <taxon>Bifiguratus</taxon>
    </lineage>
</organism>
<keyword evidence="7 23" id="KW-0808">Transferase</keyword>
<keyword evidence="8 26" id="KW-0812">Transmembrane</keyword>
<evidence type="ECO:0000313" key="30">
    <source>
        <dbReference type="Proteomes" id="UP000242875"/>
    </source>
</evidence>
<evidence type="ECO:0000256" key="14">
    <source>
        <dbReference type="ARBA" id="ARBA00022989"/>
    </source>
</evidence>
<dbReference type="PRINTS" id="PR00075">
    <property type="entry name" value="FACDDSATRASE"/>
</dbReference>
<dbReference type="InterPro" id="IPR001522">
    <property type="entry name" value="FADS-1_CS"/>
</dbReference>
<dbReference type="GO" id="GO:0061928">
    <property type="term" value="F:glutathione specific gamma-glutamylcyclotransferase activity"/>
    <property type="evidence" value="ECO:0007669"/>
    <property type="project" value="InterPro"/>
</dbReference>
<keyword evidence="24" id="KW-0175">Coiled coil</keyword>
<dbReference type="InterPro" id="IPR003769">
    <property type="entry name" value="ClpS_core"/>
</dbReference>
<dbReference type="EMBL" id="MVBO01000006">
    <property type="protein sequence ID" value="OZJ06163.1"/>
    <property type="molecule type" value="Genomic_DNA"/>
</dbReference>
<dbReference type="Proteomes" id="UP000242875">
    <property type="component" value="Unassembled WGS sequence"/>
</dbReference>
<comment type="caution">
    <text evidence="29">The sequence shown here is derived from an EMBL/GenBank/DDBJ whole genome shotgun (WGS) entry which is preliminary data.</text>
</comment>
<dbReference type="Gene3D" id="3.10.120.10">
    <property type="entry name" value="Cytochrome b5-like heme/steroid binding domain"/>
    <property type="match status" value="1"/>
</dbReference>
<sequence>MSTSATETYQFTETEMRKPPAMRGKMPPLLDEPLTWSNWYKYANWLHVFILFFPPLGAIYGICTVPLQTKTLIWSIIWYFSTGLGITAGYHRLWSHRAYSATLPLKITFALTGAGAVEGSIGWWSRGHRAHHRYTDTDKDPYSAHRGVLFSHIGWMLIRRPKNRQGYADIADLKADPVVKWQHKYYLWIALTMGIVFPTVVAGLGWGDWKGGYFYAAIARLVFVHHATFCVNSLAHWLGDTTFDDKHTPRDHYFTALVTMGEGYHNFHHEFPQDYRNAIKYYQYDPTKWLIILCSWIGLAYNLKTFPHNEIVKGTIQMQEKKIADIKKILKWGKPISELPAISWDEFQSLCKNDGKQWILIEGIVYDVSKFMNDHPGGVNYIKNAIGKDMTVAFNGGVYDHSNGARNLLSTMRVAVVRGGMEVESFKANPSEPIVGIEHSIDHRGVPEAPGRVVTLIPEDEWKKMDDHHAHNPDGVTWGVAYKIPASDVATTRAYLDHREKNGYTVHAVDVYQQGKQEPVLENALVYIATLDNVAYVGPASEEAIAEQIYKSRGPSGWNGDYLFHLADAMRHIAPEAEDDHLYALEARVKQLVRDRDMAQDLGVYLRSVPGTLHPHYRLTKDCRVDIVRRLYTSLYADLPQYESLFFPGDGGIDGERAQKHLRSIVSRGQPWNLPSDERGVSGADVALDQDDGNVVLEEDDGEEDLTDVNTGQYKPCGHVFKKNEGVYRCRNCALDVTCAFCSKCFHATNHEGHDIFFSISIGSGGCCDCGDPEAWKVPIHCPFHSPAPGQIPSQAKQATPVQPFPEQLKQSIQSTVSTALDFLLETLVTSPSNIAPPDDVASVIREARMTSTAIGEPQPWINLECQAEEPQGPDSTAPYYAVVLWNDENHSFIDVILKVTSSTNCTEEEAKRIANMVDLHGREVVAISTDLAHLLDIARQIASIHLAVTVRLARDVVREQICGLIIEWLKDLTCGRHKYLTKMENGPSTLRELICAELCREWELPERMKTAFDIYRFGSQSNTNDSAIHASDELSPEGDLETDDIMDTADQLPASRFAQFRVLGLQMQLRSGLQRVGYGYPLVSPQSNTLTYLDTEIGNGYSSDVAMANYDDGEEDDAGEVSPSSDGDPDAFGEYFGNDSEWNDLEQLSPSGFSMDLSTELHQITDSPCGDFRKTLRIDWLLLLDVRLWKEIRTGLKELYIGTLVVNPDFKRILGMRFARNYTKLADAFLIKDREPEHSIMLFSVQLLTVPTVASLLVSRYDFFHTICTILINFFLTDHISSSPRYAKTPRKRRRINCESKSFKNRRYFQVFHDLKYVLGTDSVKIAVGRHPKYLNQYLDMISLFQGMNPQVRQADQHVEYETETWMNAFNVTLQLAKSCRQFSESFATSTRAIGLAVKKVLKFIDAWVMRVAEEERATATRSLTSGNLQRGVEMHTLRTTNFGDFEVLKFSVCSQPVSFHYPLHWLLAETLENVDALSKEAIQSAGWKDFRDMIFDFDSSGRASIDDRQAATKLFAIMDHTFRTIVLLAQIRCGVWVRNGFGIKSQAHHYRDIQVRENTYDADLFMLQIASAVLEPNRFLAAMLDRFDLWNWFNGKTSHENYDASQMTFMVEELLNIIVVMVCERGTACGLDAAEKIRREIVHHLCSGALGYSDLTKRISERLTDLSEFDQILAELTTFRPPDGINDHGVYELKPAYFDEVDHFFYHYTRNNREDAEAILKTRLTQNIDPSQKTSHSKCERWGEPNDKFVAPRPLRIQSGPFIYLGDLLQSGMFCHIATYALWNGRNNEKTSSDTIMDSALHLIMLALVDGNNSFQQRRGDVKGKGKEIFTDIQAQDSGSFGFIDPRTEVLPFVSNATTCEFSVIVDGLERKKMSLLRVLISFMDNAQYSSNHDKLRWILAKMKELGDATTKEVIQEYEFRTSNLSLCDDLDAAAQEAERKKKAAKERQAKIMEQFAQARAQFMEKHDDWDEDMNDDELDDMQGEQVPYLVNQDAEVDKVFSFPEGTCIVCQEETDGTGMYGLLGLVQPSRILRTTPSHNNDYLAEVLAMPESLDEHILPEKMQGPYSGIKGFPANCHQNGLYVSSCGHLMHHKCFQTYVGGLDMRQSTQHSRNHPENLEKKEFICPLCKSLGNTILPVVWRARNESYPSFLQFEHGVDDGETVPTGSVTQTVTRLERLYQDNHTAIHGQQLGSRFLPESMKGTSGPRLWNHGMDGPENLDSFKAMLHRFTDVLRINGIDLQTHMVEGKSQYLQYLRLMWTAFGYTISCVEVAYRGVKTFDSLENTASFMDSIPEQTMMLLRILSELLNAFMKTMPRPAEEDIVQRDLQSLRKLFYDHPTYSQYEIGGNVPAIISNTYRSVKPLLREDLFAFLVELMMNANDKPELPLSSMLHMVQLANITKITVGLIECLIDTKNMHSAAFAAAEANLGNDRNVKIDDATSELCARFVIFVGVNIGLPEVDIEALVKQCGPRVLYKLLSSFGLPFLRQTMILAVAKLGIAIPPVSVSNVDESASEFDRLSRLLHLPSLSQIFAATLQTKNTTPTSYSSLIRGWCRHYDEETDDSERSMTWPGVRISEIKLSSPVIYNLVQLPERLDILFEESMKRACRKCGTVPAEPAMCLFCGTFVCMQYTCCAEGSNGECNLHMKA</sequence>
<dbReference type="Pfam" id="PF00487">
    <property type="entry name" value="FA_desaturase"/>
    <property type="match status" value="1"/>
</dbReference>
<dbReference type="CDD" id="cd06661">
    <property type="entry name" value="GGCT_like"/>
    <property type="match status" value="1"/>
</dbReference>
<keyword evidence="14 26" id="KW-1133">Transmembrane helix</keyword>
<dbReference type="GO" id="GO:0016717">
    <property type="term" value="F:oxidoreductase activity, acting on paired donors, with oxidation of a pair of donors resulting in the reduction of molecular oxygen to two molecules of water"/>
    <property type="evidence" value="ECO:0007669"/>
    <property type="project" value="InterPro"/>
</dbReference>
<feature type="transmembrane region" description="Helical" evidence="26">
    <location>
        <begin position="45"/>
        <end position="65"/>
    </location>
</feature>
<comment type="catalytic activity">
    <reaction evidence="1 23">
        <text>S-ubiquitinyl-[E2 ubiquitin-conjugating enzyme]-L-cysteine + [acceptor protein]-L-lysine = [E2 ubiquitin-conjugating enzyme]-L-cysteine + N(6)-ubiquitinyl-[acceptor protein]-L-lysine.</text>
        <dbReference type="EC" id="2.3.2.27"/>
    </reaction>
</comment>
<dbReference type="Pfam" id="PF04752">
    <property type="entry name" value="ChaC"/>
    <property type="match status" value="1"/>
</dbReference>
<dbReference type="Pfam" id="PF02207">
    <property type="entry name" value="zf-UBR"/>
    <property type="match status" value="1"/>
</dbReference>
<keyword evidence="18 26" id="KW-0472">Membrane</keyword>
<evidence type="ECO:0000256" key="5">
    <source>
        <dbReference type="ARBA" id="ARBA00022516"/>
    </source>
</evidence>
<gene>
    <name evidence="29" type="ORF">BZG36_00994</name>
</gene>
<dbReference type="InterPro" id="IPR055194">
    <property type="entry name" value="UBR1-like_WH"/>
</dbReference>
<comment type="pathway">
    <text evidence="3 23">Protein modification; protein ubiquitination.</text>
</comment>
<feature type="zinc finger region" description="UBR-type" evidence="22">
    <location>
        <begin position="715"/>
        <end position="787"/>
    </location>
</feature>
<evidence type="ECO:0000256" key="20">
    <source>
        <dbReference type="ARBA" id="ARBA00023239"/>
    </source>
</evidence>
<evidence type="ECO:0000256" key="19">
    <source>
        <dbReference type="ARBA" id="ARBA00023160"/>
    </source>
</evidence>
<dbReference type="GO" id="GO:0000151">
    <property type="term" value="C:ubiquitin ligase complex"/>
    <property type="evidence" value="ECO:0007669"/>
    <property type="project" value="TreeGrafter"/>
</dbReference>
<feature type="non-terminal residue" evidence="29">
    <location>
        <position position="2651"/>
    </location>
</feature>
<keyword evidence="11 23" id="KW-0833">Ubl conjugation pathway</keyword>
<evidence type="ECO:0000256" key="3">
    <source>
        <dbReference type="ARBA" id="ARBA00004906"/>
    </source>
</evidence>
<dbReference type="InterPro" id="IPR001199">
    <property type="entry name" value="Cyt_B5-like_heme/steroid-bd"/>
</dbReference>
<dbReference type="InterPro" id="IPR039164">
    <property type="entry name" value="UBR1-like"/>
</dbReference>
<evidence type="ECO:0000256" key="23">
    <source>
        <dbReference type="RuleBase" id="RU366018"/>
    </source>
</evidence>
<keyword evidence="20" id="KW-0456">Lyase</keyword>
<keyword evidence="13 23" id="KW-0862">Zinc</keyword>
<dbReference type="PROSITE" id="PS00476">
    <property type="entry name" value="FATTY_ACID_DESATUR_1"/>
    <property type="match status" value="1"/>
</dbReference>
<dbReference type="InterPro" id="IPR005804">
    <property type="entry name" value="FA_desaturase_dom"/>
</dbReference>
<evidence type="ECO:0000256" key="22">
    <source>
        <dbReference type="PROSITE-ProRule" id="PRU00508"/>
    </source>
</evidence>
<dbReference type="InterPro" id="IPR006840">
    <property type="entry name" value="ChaC"/>
</dbReference>
<evidence type="ECO:0000256" key="10">
    <source>
        <dbReference type="ARBA" id="ARBA00022771"/>
    </source>
</evidence>
<keyword evidence="30" id="KW-1185">Reference proteome</keyword>
<evidence type="ECO:0000256" key="18">
    <source>
        <dbReference type="ARBA" id="ARBA00023136"/>
    </source>
</evidence>
<reference evidence="29 30" key="1">
    <citation type="journal article" date="2017" name="Mycologia">
        <title>Bifiguratus adelaidae, gen. et sp. nov., a new member of Mucoromycotina in endophytic and soil-dwelling habitats.</title>
        <authorList>
            <person name="Torres-Cruz T.J."/>
            <person name="Billingsley Tobias T.L."/>
            <person name="Almatruk M."/>
            <person name="Hesse C."/>
            <person name="Kuske C.R."/>
            <person name="Desiro A."/>
            <person name="Benucci G.M."/>
            <person name="Bonito G."/>
            <person name="Stajich J.E."/>
            <person name="Dunlap C."/>
            <person name="Arnold A.E."/>
            <person name="Porras-Alfaro A."/>
        </authorList>
    </citation>
    <scope>NUCLEOTIDE SEQUENCE [LARGE SCALE GENOMIC DNA]</scope>
    <source>
        <strain evidence="29 30">AZ0501</strain>
    </source>
</reference>
<dbReference type="GO" id="GO:0016020">
    <property type="term" value="C:membrane"/>
    <property type="evidence" value="ECO:0007669"/>
    <property type="project" value="UniProtKB-SubCell"/>
</dbReference>
<dbReference type="InterPro" id="IPR036400">
    <property type="entry name" value="Cyt_B5-like_heme/steroid_sf"/>
</dbReference>
<dbReference type="SUPFAM" id="SSF54736">
    <property type="entry name" value="ClpS-like"/>
    <property type="match status" value="1"/>
</dbReference>
<dbReference type="GO" id="GO:0061630">
    <property type="term" value="F:ubiquitin protein ligase activity"/>
    <property type="evidence" value="ECO:0007669"/>
    <property type="project" value="UniProtKB-UniRule"/>
</dbReference>
<dbReference type="SMART" id="SM01117">
    <property type="entry name" value="Cyt-b5"/>
    <property type="match status" value="1"/>
</dbReference>
<dbReference type="CDD" id="cd16482">
    <property type="entry name" value="RING-H2_UBR1-like"/>
    <property type="match status" value="1"/>
</dbReference>
<dbReference type="Pfam" id="PF00173">
    <property type="entry name" value="Cyt-b5"/>
    <property type="match status" value="1"/>
</dbReference>
<dbReference type="Pfam" id="PF02617">
    <property type="entry name" value="ClpS"/>
    <property type="match status" value="1"/>
</dbReference>
<feature type="transmembrane region" description="Helical" evidence="26">
    <location>
        <begin position="72"/>
        <end position="91"/>
    </location>
</feature>
<dbReference type="Pfam" id="PF18995">
    <property type="entry name" value="PRT6_C"/>
    <property type="match status" value="1"/>
</dbReference>
<keyword evidence="15" id="KW-0560">Oxidoreductase</keyword>
<protein>
    <recommendedName>
        <fullName evidence="23">E3 ubiquitin-protein ligase</fullName>
        <ecNumber evidence="23">2.3.2.27</ecNumber>
    </recommendedName>
</protein>
<evidence type="ECO:0000313" key="29">
    <source>
        <dbReference type="EMBL" id="OZJ06163.1"/>
    </source>
</evidence>
<dbReference type="CDD" id="cd19673">
    <property type="entry name" value="UBR-box_UBR3"/>
    <property type="match status" value="1"/>
</dbReference>
<comment type="similarity">
    <text evidence="4">Belongs to the fatty acid desaturase type 1 family.</text>
</comment>
<feature type="coiled-coil region" evidence="24">
    <location>
        <begin position="1930"/>
        <end position="1964"/>
    </location>
</feature>
<evidence type="ECO:0000256" key="2">
    <source>
        <dbReference type="ARBA" id="ARBA00004141"/>
    </source>
</evidence>
<dbReference type="CDD" id="cd03505">
    <property type="entry name" value="Delta9-FADS-like"/>
    <property type="match status" value="1"/>
</dbReference>
<evidence type="ECO:0000256" key="1">
    <source>
        <dbReference type="ARBA" id="ARBA00000900"/>
    </source>
</evidence>
<keyword evidence="19" id="KW-0275">Fatty acid biosynthesis</keyword>
<keyword evidence="5" id="KW-0444">Lipid biosynthesis</keyword>
<dbReference type="GO" id="GO:0016567">
    <property type="term" value="P:protein ubiquitination"/>
    <property type="evidence" value="ECO:0007669"/>
    <property type="project" value="UniProtKB-UniRule"/>
</dbReference>
<dbReference type="Gene3D" id="3.30.1390.10">
    <property type="match status" value="1"/>
</dbReference>
<dbReference type="Gene3D" id="1.10.10.2670">
    <property type="entry name" value="E3 ubiquitin-protein ligase"/>
    <property type="match status" value="1"/>
</dbReference>
<dbReference type="Gene3D" id="2.10.110.30">
    <property type="match status" value="1"/>
</dbReference>
<dbReference type="InterPro" id="IPR003126">
    <property type="entry name" value="Znf_UBR"/>
</dbReference>
<dbReference type="FunFam" id="2.10.110.30:FF:000001">
    <property type="entry name" value="E3 ubiquitin-protein ligase UBR2 isoform 1"/>
    <property type="match status" value="1"/>
</dbReference>
<feature type="domain" description="Cytochrome b5 heme-binding" evidence="27">
    <location>
        <begin position="339"/>
        <end position="418"/>
    </location>
</feature>
<evidence type="ECO:0000256" key="25">
    <source>
        <dbReference type="SAM" id="MobiDB-lite"/>
    </source>
</evidence>
<dbReference type="InterPro" id="IPR042065">
    <property type="entry name" value="E3_ELL-like"/>
</dbReference>
<evidence type="ECO:0000256" key="13">
    <source>
        <dbReference type="ARBA" id="ARBA00022833"/>
    </source>
</evidence>
<accession>A0A261Y6D9</accession>
<dbReference type="InterPro" id="IPR013024">
    <property type="entry name" value="GGCT-like"/>
</dbReference>
<dbReference type="GO" id="GO:0005737">
    <property type="term" value="C:cytoplasm"/>
    <property type="evidence" value="ECO:0007669"/>
    <property type="project" value="TreeGrafter"/>
</dbReference>
<dbReference type="SUPFAM" id="SSF46785">
    <property type="entry name" value="Winged helix' DNA-binding domain"/>
    <property type="match status" value="1"/>
</dbReference>
<evidence type="ECO:0000256" key="15">
    <source>
        <dbReference type="ARBA" id="ARBA00023002"/>
    </source>
</evidence>
<feature type="transmembrane region" description="Helical" evidence="26">
    <location>
        <begin position="185"/>
        <end position="207"/>
    </location>
</feature>
<comment type="subcellular location">
    <subcellularLocation>
        <location evidence="2">Membrane</location>
        <topology evidence="2">Multi-pass membrane protein</topology>
    </subcellularLocation>
</comment>
<dbReference type="InterPro" id="IPR036390">
    <property type="entry name" value="WH_DNA-bd_sf"/>
</dbReference>
<keyword evidence="9 23" id="KW-0479">Metal-binding</keyword>
<evidence type="ECO:0000256" key="6">
    <source>
        <dbReference type="ARBA" id="ARBA00022617"/>
    </source>
</evidence>
<keyword evidence="6" id="KW-0349">Heme</keyword>
<dbReference type="GO" id="GO:0006751">
    <property type="term" value="P:glutathione catabolic process"/>
    <property type="evidence" value="ECO:0007669"/>
    <property type="project" value="InterPro"/>
</dbReference>
<dbReference type="InterPro" id="IPR018506">
    <property type="entry name" value="Cyt_B5_heme-BS"/>
</dbReference>
<dbReference type="SMART" id="SM00396">
    <property type="entry name" value="ZnF_UBR1"/>
    <property type="match status" value="1"/>
</dbReference>
<keyword evidence="10 23" id="KW-0863">Zinc-finger</keyword>
<dbReference type="SUPFAM" id="SSF55856">
    <property type="entry name" value="Cytochrome b5-like heme/steroid binding domain"/>
    <property type="match status" value="1"/>
</dbReference>
<evidence type="ECO:0000256" key="17">
    <source>
        <dbReference type="ARBA" id="ARBA00023098"/>
    </source>
</evidence>
<keyword evidence="17" id="KW-0443">Lipid metabolism</keyword>
<evidence type="ECO:0000259" key="27">
    <source>
        <dbReference type="PROSITE" id="PS50255"/>
    </source>
</evidence>
<dbReference type="GO" id="GO:0071596">
    <property type="term" value="P:ubiquitin-dependent protein catabolic process via the N-end rule pathway"/>
    <property type="evidence" value="ECO:0007669"/>
    <property type="project" value="UniProtKB-UniRule"/>
</dbReference>
<evidence type="ECO:0000259" key="28">
    <source>
        <dbReference type="PROSITE" id="PS51157"/>
    </source>
</evidence>
<evidence type="ECO:0000256" key="9">
    <source>
        <dbReference type="ARBA" id="ARBA00022723"/>
    </source>
</evidence>
<evidence type="ECO:0000256" key="24">
    <source>
        <dbReference type="SAM" id="Coils"/>
    </source>
</evidence>
<dbReference type="OrthoDB" id="26387at2759"/>
<dbReference type="PROSITE" id="PS00191">
    <property type="entry name" value="CYTOCHROME_B5_1"/>
    <property type="match status" value="1"/>
</dbReference>
<dbReference type="InterPro" id="IPR015876">
    <property type="entry name" value="Acyl-CoA_DS"/>
</dbReference>
<name>A0A261Y6D9_9FUNG</name>